<reference evidence="18" key="1">
    <citation type="journal article" date="2023" name="G3 (Bethesda)">
        <title>Whole genome assemblies of Zophobas morio and Tenebrio molitor.</title>
        <authorList>
            <person name="Kaur S."/>
            <person name="Stinson S.A."/>
            <person name="diCenzo G.C."/>
        </authorList>
    </citation>
    <scope>NUCLEOTIDE SEQUENCE</scope>
    <source>
        <strain evidence="18">QUZm001</strain>
    </source>
</reference>
<dbReference type="GO" id="GO:0009220">
    <property type="term" value="P:pyrimidine ribonucleotide biosynthetic process"/>
    <property type="evidence" value="ECO:0007669"/>
    <property type="project" value="TreeGrafter"/>
</dbReference>
<dbReference type="PANTHER" id="PTHR48109">
    <property type="entry name" value="DIHYDROOROTATE DEHYDROGENASE (QUINONE), MITOCHONDRIAL-RELATED"/>
    <property type="match status" value="1"/>
</dbReference>
<dbReference type="NCBIfam" id="TIGR01036">
    <property type="entry name" value="pyrD_sub2"/>
    <property type="match status" value="1"/>
</dbReference>
<dbReference type="Proteomes" id="UP001168821">
    <property type="component" value="Unassembled WGS sequence"/>
</dbReference>
<evidence type="ECO:0000313" key="19">
    <source>
        <dbReference type="Proteomes" id="UP001168821"/>
    </source>
</evidence>
<evidence type="ECO:0000256" key="13">
    <source>
        <dbReference type="ARBA" id="ARBA00023128"/>
    </source>
</evidence>
<accession>A0AA38HNG8</accession>
<evidence type="ECO:0000256" key="12">
    <source>
        <dbReference type="ARBA" id="ARBA00023002"/>
    </source>
</evidence>
<dbReference type="InterPro" id="IPR050074">
    <property type="entry name" value="DHO_dehydrogenase"/>
</dbReference>
<dbReference type="EC" id="1.3.5.2" evidence="4 16"/>
<feature type="transmembrane region" description="Helical" evidence="16">
    <location>
        <begin position="12"/>
        <end position="30"/>
    </location>
</feature>
<dbReference type="GO" id="GO:0106430">
    <property type="term" value="F:dihydroorotate dehydrogenase (quinone) activity"/>
    <property type="evidence" value="ECO:0007669"/>
    <property type="project" value="UniProtKB-EC"/>
</dbReference>
<evidence type="ECO:0000256" key="3">
    <source>
        <dbReference type="ARBA" id="ARBA00005359"/>
    </source>
</evidence>
<dbReference type="GO" id="GO:0006207">
    <property type="term" value="P:'de novo' pyrimidine nucleobase biosynthetic process"/>
    <property type="evidence" value="ECO:0007669"/>
    <property type="project" value="InterPro"/>
</dbReference>
<keyword evidence="11 16" id="KW-1133">Transmembrane helix</keyword>
<dbReference type="InterPro" id="IPR013785">
    <property type="entry name" value="Aldolase_TIM"/>
</dbReference>
<evidence type="ECO:0000256" key="8">
    <source>
        <dbReference type="ARBA" id="ARBA00022692"/>
    </source>
</evidence>
<comment type="caution">
    <text evidence="18">The sequence shown here is derived from an EMBL/GenBank/DDBJ whole genome shotgun (WGS) entry which is preliminary data.</text>
</comment>
<protein>
    <recommendedName>
        <fullName evidence="5 16">Dihydroorotate dehydrogenase (quinone), mitochondrial</fullName>
        <shortName evidence="16">DHOdehase</shortName>
        <ecNumber evidence="4 16">1.3.5.2</ecNumber>
    </recommendedName>
</protein>
<comment type="pathway">
    <text evidence="2 16">Pyrimidine metabolism; UMP biosynthesis via de novo pathway; orotate from (S)-dihydroorotate (quinone route): step 1/1.</text>
</comment>
<keyword evidence="7 16" id="KW-0288">FMN</keyword>
<dbReference type="NCBIfam" id="NF003645">
    <property type="entry name" value="PRK05286.1-2"/>
    <property type="match status" value="1"/>
</dbReference>
<dbReference type="InterPro" id="IPR001295">
    <property type="entry name" value="Dihydroorotate_DH_CS"/>
</dbReference>
<evidence type="ECO:0000256" key="7">
    <source>
        <dbReference type="ARBA" id="ARBA00022643"/>
    </source>
</evidence>
<evidence type="ECO:0000256" key="4">
    <source>
        <dbReference type="ARBA" id="ARBA00012791"/>
    </source>
</evidence>
<evidence type="ECO:0000256" key="16">
    <source>
        <dbReference type="RuleBase" id="RU361255"/>
    </source>
</evidence>
<organism evidence="18 19">
    <name type="scientific">Zophobas morio</name>
    <dbReference type="NCBI Taxonomy" id="2755281"/>
    <lineage>
        <taxon>Eukaryota</taxon>
        <taxon>Metazoa</taxon>
        <taxon>Ecdysozoa</taxon>
        <taxon>Arthropoda</taxon>
        <taxon>Hexapoda</taxon>
        <taxon>Insecta</taxon>
        <taxon>Pterygota</taxon>
        <taxon>Neoptera</taxon>
        <taxon>Endopterygota</taxon>
        <taxon>Coleoptera</taxon>
        <taxon>Polyphaga</taxon>
        <taxon>Cucujiformia</taxon>
        <taxon>Tenebrionidae</taxon>
        <taxon>Zophobas</taxon>
    </lineage>
</organism>
<evidence type="ECO:0000256" key="6">
    <source>
        <dbReference type="ARBA" id="ARBA00022630"/>
    </source>
</evidence>
<evidence type="ECO:0000256" key="9">
    <source>
        <dbReference type="ARBA" id="ARBA00022792"/>
    </source>
</evidence>
<dbReference type="PROSITE" id="PS00911">
    <property type="entry name" value="DHODEHASE_1"/>
    <property type="match status" value="1"/>
</dbReference>
<keyword evidence="19" id="KW-1185">Reference proteome</keyword>
<sequence>MRGLSLQRKLKSLFYVTLTGTGAYAFISVYKNDEKFYKNVLMPAVHVLEPEDSHKLGIIISKYRLIPRPNYTDPEALKTTLFGKVFQNPIGIAAGFDKHAEAVLGLRDIGFGFIEVGSVTPKPQPGNSKPRVFRLPEDRAVINRYGFNSEGHQVVYERLNHIKINESCDRIVGVNLGKNKTSEDPVGDYVVGIKKLGPVADYLVINVSSPNTPGLRAMQSKDVLKKLLKSAVETRDSLPQDSKPPLLLKLAPDLSSEELRDVVDVIKRKDTKVDGLIICNTTVGRPEFLVNSRVRDEVGGLSGKPLKGSSTRMIQDVYRLTKGKIPIIGVGGVFTGEDAYEKIKAGASVIQIYTSLVYEGPPIVTKIKKELTQLLAADGYRNISEAVGADLK</sequence>
<evidence type="ECO:0000256" key="14">
    <source>
        <dbReference type="ARBA" id="ARBA00023136"/>
    </source>
</evidence>
<dbReference type="AlphaFoldDB" id="A0AA38HNG8"/>
<keyword evidence="12 16" id="KW-0560">Oxidoreductase</keyword>
<evidence type="ECO:0000256" key="2">
    <source>
        <dbReference type="ARBA" id="ARBA00005161"/>
    </source>
</evidence>
<dbReference type="GO" id="GO:0005743">
    <property type="term" value="C:mitochondrial inner membrane"/>
    <property type="evidence" value="ECO:0007669"/>
    <property type="project" value="UniProtKB-SubCell"/>
</dbReference>
<comment type="cofactor">
    <cofactor evidence="16">
        <name>FMN</name>
        <dbReference type="ChEBI" id="CHEBI:58210"/>
    </cofactor>
    <text evidence="16">Binds 1 FMN per subunit.</text>
</comment>
<comment type="subcellular location">
    <subcellularLocation>
        <location evidence="1 16">Mitochondrion inner membrane</location>
        <topology evidence="1 16">Single-pass membrane protein</topology>
    </subcellularLocation>
</comment>
<comment type="similarity">
    <text evidence="3 16">Belongs to the dihydroorotate dehydrogenase family. Type 2 subfamily.</text>
</comment>
<comment type="catalytic activity">
    <reaction evidence="15 16">
        <text>(S)-dihydroorotate + a quinone = orotate + a quinol</text>
        <dbReference type="Rhea" id="RHEA:30187"/>
        <dbReference type="ChEBI" id="CHEBI:24646"/>
        <dbReference type="ChEBI" id="CHEBI:30839"/>
        <dbReference type="ChEBI" id="CHEBI:30864"/>
        <dbReference type="ChEBI" id="CHEBI:132124"/>
        <dbReference type="EC" id="1.3.5.2"/>
    </reaction>
</comment>
<dbReference type="PROSITE" id="PS00912">
    <property type="entry name" value="DHODEHASE_2"/>
    <property type="match status" value="1"/>
</dbReference>
<keyword evidence="6 16" id="KW-0285">Flavoprotein</keyword>
<keyword evidence="9 16" id="KW-0999">Mitochondrion inner membrane</keyword>
<dbReference type="SUPFAM" id="SSF51395">
    <property type="entry name" value="FMN-linked oxidoreductases"/>
    <property type="match status" value="1"/>
</dbReference>
<keyword evidence="14 16" id="KW-0472">Membrane</keyword>
<dbReference type="PANTHER" id="PTHR48109:SF4">
    <property type="entry name" value="DIHYDROOROTATE DEHYDROGENASE (QUINONE), MITOCHONDRIAL"/>
    <property type="match status" value="1"/>
</dbReference>
<evidence type="ECO:0000256" key="11">
    <source>
        <dbReference type="ARBA" id="ARBA00022989"/>
    </source>
</evidence>
<keyword evidence="13 16" id="KW-0496">Mitochondrion</keyword>
<evidence type="ECO:0000256" key="5">
    <source>
        <dbReference type="ARBA" id="ARBA00017599"/>
    </source>
</evidence>
<dbReference type="Pfam" id="PF01180">
    <property type="entry name" value="DHO_dh"/>
    <property type="match status" value="1"/>
</dbReference>
<dbReference type="FunFam" id="3.20.20.70:FF:000066">
    <property type="entry name" value="Dihydroorotate dehydrogenase (quinone), mitochondrial"/>
    <property type="match status" value="1"/>
</dbReference>
<evidence type="ECO:0000259" key="17">
    <source>
        <dbReference type="Pfam" id="PF01180"/>
    </source>
</evidence>
<dbReference type="NCBIfam" id="NF003652">
    <property type="entry name" value="PRK05286.2-5"/>
    <property type="match status" value="1"/>
</dbReference>
<evidence type="ECO:0000313" key="18">
    <source>
        <dbReference type="EMBL" id="KAJ3640780.1"/>
    </source>
</evidence>
<gene>
    <name evidence="18" type="ORF">Zmor_027322</name>
</gene>
<dbReference type="InterPro" id="IPR005720">
    <property type="entry name" value="Dihydroorotate_DH_cat"/>
</dbReference>
<feature type="domain" description="Dihydroorotate dehydrogenase catalytic" evidence="17">
    <location>
        <begin position="77"/>
        <end position="375"/>
    </location>
</feature>
<dbReference type="CDD" id="cd04738">
    <property type="entry name" value="DHOD_2_like"/>
    <property type="match status" value="1"/>
</dbReference>
<dbReference type="Gene3D" id="3.20.20.70">
    <property type="entry name" value="Aldolase class I"/>
    <property type="match status" value="1"/>
</dbReference>
<proteinExistence type="inferred from homology"/>
<evidence type="ECO:0000256" key="15">
    <source>
        <dbReference type="ARBA" id="ARBA00048639"/>
    </source>
</evidence>
<name>A0AA38HNG8_9CUCU</name>
<keyword evidence="8 16" id="KW-0812">Transmembrane</keyword>
<dbReference type="EMBL" id="JALNTZ010000009">
    <property type="protein sequence ID" value="KAJ3640780.1"/>
    <property type="molecule type" value="Genomic_DNA"/>
</dbReference>
<dbReference type="InterPro" id="IPR005719">
    <property type="entry name" value="Dihydroorotate_DH_2"/>
</dbReference>
<evidence type="ECO:0000256" key="10">
    <source>
        <dbReference type="ARBA" id="ARBA00022946"/>
    </source>
</evidence>
<evidence type="ECO:0000256" key="1">
    <source>
        <dbReference type="ARBA" id="ARBA00004434"/>
    </source>
</evidence>
<keyword evidence="10" id="KW-0809">Transit peptide</keyword>